<protein>
    <recommendedName>
        <fullName evidence="1">Stage 0 sporulation protein A homolog</fullName>
    </recommendedName>
</protein>
<comment type="function">
    <text evidence="2">May play the central regulatory role in sporulation. It may be an element of the effector pathway responsible for the activation of sporulation genes in response to nutritional stress. Spo0A may act in concert with spo0H (a sigma factor) to control the expression of some genes that are critical to the sporulation process.</text>
</comment>
<evidence type="ECO:0000259" key="4">
    <source>
        <dbReference type="PROSITE" id="PS50110"/>
    </source>
</evidence>
<dbReference type="PANTHER" id="PTHR43228">
    <property type="entry name" value="TWO-COMPONENT RESPONSE REGULATOR"/>
    <property type="match status" value="1"/>
</dbReference>
<dbReference type="PROSITE" id="PS50110">
    <property type="entry name" value="RESPONSE_REGULATORY"/>
    <property type="match status" value="1"/>
</dbReference>
<feature type="domain" description="Response regulatory" evidence="4">
    <location>
        <begin position="2"/>
        <end position="118"/>
    </location>
</feature>
<dbReference type="Proteomes" id="UP001519307">
    <property type="component" value="Unassembled WGS sequence"/>
</dbReference>
<dbReference type="Pfam" id="PF08664">
    <property type="entry name" value="YcbB"/>
    <property type="match status" value="1"/>
</dbReference>
<evidence type="ECO:0000256" key="3">
    <source>
        <dbReference type="PROSITE-ProRule" id="PRU00169"/>
    </source>
</evidence>
<dbReference type="RefSeq" id="WP_209700784.1">
    <property type="nucleotide sequence ID" value="NZ_JAGGLM010000001.1"/>
</dbReference>
<keyword evidence="3" id="KW-0597">Phosphoprotein</keyword>
<evidence type="ECO:0000256" key="2">
    <source>
        <dbReference type="ARBA" id="ARBA00024867"/>
    </source>
</evidence>
<dbReference type="PANTHER" id="PTHR43228:SF8">
    <property type="entry name" value="TRANSCRIPTIONAL REGULATORY PROTEIN GLNL"/>
    <property type="match status" value="1"/>
</dbReference>
<organism evidence="5 6">
    <name type="scientific">Clostridium algifaecis</name>
    <dbReference type="NCBI Taxonomy" id="1472040"/>
    <lineage>
        <taxon>Bacteria</taxon>
        <taxon>Bacillati</taxon>
        <taxon>Bacillota</taxon>
        <taxon>Clostridia</taxon>
        <taxon>Eubacteriales</taxon>
        <taxon>Clostridiaceae</taxon>
        <taxon>Clostridium</taxon>
    </lineage>
</organism>
<accession>A0ABS4KP88</accession>
<dbReference type="InterPro" id="IPR013972">
    <property type="entry name" value="YcbB"/>
</dbReference>
<dbReference type="SMART" id="SM00448">
    <property type="entry name" value="REC"/>
    <property type="match status" value="1"/>
</dbReference>
<evidence type="ECO:0000313" key="5">
    <source>
        <dbReference type="EMBL" id="MBP2031860.1"/>
    </source>
</evidence>
<dbReference type="EMBL" id="JAGGLM010000001">
    <property type="protein sequence ID" value="MBP2031860.1"/>
    <property type="molecule type" value="Genomic_DNA"/>
</dbReference>
<sequence length="303" mass="34907">MNFFIIDDDEVVRSMLCDIIEDYDLGNVVGELDNGSTIDSTELNMKNVNILLIDLLMPNKDGLTIVKDLKDTFSGKFIMISQLEDKNTIGKAYSIGIQYYITKPINRLEVVGIIHKVIEQIKLEKSIDKIQDALDFLKLNDMHKNKVSNKNILTSSEFLLNELGIPGESGSKDLLSIMKYLYDNENKFSDYDNFPQLKDLFIDIAKEKLGENTPSYNLTKEVKASEQRIRRTIMQALNHVASIGLTDYSNPKFEEYSSEFFEFEEVRKKMIELEKGPEFLKSPVHINTKRFIKIFYSKAKKIL</sequence>
<dbReference type="Pfam" id="PF00072">
    <property type="entry name" value="Response_reg"/>
    <property type="match status" value="1"/>
</dbReference>
<dbReference type="Gene3D" id="3.40.50.2300">
    <property type="match status" value="1"/>
</dbReference>
<dbReference type="InterPro" id="IPR001789">
    <property type="entry name" value="Sig_transdc_resp-reg_receiver"/>
</dbReference>
<evidence type="ECO:0000313" key="6">
    <source>
        <dbReference type="Proteomes" id="UP001519307"/>
    </source>
</evidence>
<dbReference type="InterPro" id="IPR052048">
    <property type="entry name" value="ST_Response_Regulator"/>
</dbReference>
<gene>
    <name evidence="5" type="ORF">J2Z42_000525</name>
</gene>
<comment type="caution">
    <text evidence="5">The sequence shown here is derived from an EMBL/GenBank/DDBJ whole genome shotgun (WGS) entry which is preliminary data.</text>
</comment>
<dbReference type="InterPro" id="IPR011006">
    <property type="entry name" value="CheY-like_superfamily"/>
</dbReference>
<feature type="modified residue" description="4-aspartylphosphate" evidence="3">
    <location>
        <position position="54"/>
    </location>
</feature>
<dbReference type="SUPFAM" id="SSF52172">
    <property type="entry name" value="CheY-like"/>
    <property type="match status" value="1"/>
</dbReference>
<name>A0ABS4KP88_9CLOT</name>
<proteinExistence type="predicted"/>
<evidence type="ECO:0000256" key="1">
    <source>
        <dbReference type="ARBA" id="ARBA00018672"/>
    </source>
</evidence>
<reference evidence="5 6" key="1">
    <citation type="submission" date="2021-03" db="EMBL/GenBank/DDBJ databases">
        <title>Genomic Encyclopedia of Type Strains, Phase IV (KMG-IV): sequencing the most valuable type-strain genomes for metagenomic binning, comparative biology and taxonomic classification.</title>
        <authorList>
            <person name="Goeker M."/>
        </authorList>
    </citation>
    <scope>NUCLEOTIDE SEQUENCE [LARGE SCALE GENOMIC DNA]</scope>
    <source>
        <strain evidence="5 6">DSM 28783</strain>
    </source>
</reference>
<keyword evidence="6" id="KW-1185">Reference proteome</keyword>